<keyword evidence="3" id="KW-1185">Reference proteome</keyword>
<evidence type="ECO:0000313" key="3">
    <source>
        <dbReference type="Proteomes" id="UP001291912"/>
    </source>
</evidence>
<evidence type="ECO:0000313" key="2">
    <source>
        <dbReference type="EMBL" id="MDZ8161417.1"/>
    </source>
</evidence>
<name>A0ABU5N5T5_9MICO</name>
<gene>
    <name evidence="2" type="ORF">R2Q92_06165</name>
</gene>
<dbReference type="Proteomes" id="UP001291912">
    <property type="component" value="Unassembled WGS sequence"/>
</dbReference>
<sequence>MGQTAGTAHRWRTREAVIVIAGVAAVIAVVLGVLAVTVVPPVLANLSAEAVETDTAVQIAEGGAATVTVPVGWVVRRADFGDDTLRLSSPDAEMTISLVESEVGLEEAFAAATDASGAVTERLASGLDARHVFADDHFTAAVGSGSGSGAVVVRAEAAPGAELGRYHAALALILDGVRVDDSDLPAPAPGSGAEG</sequence>
<organism evidence="2 3">
    <name type="scientific">Microbacterium aquimaris</name>
    <dbReference type="NCBI Taxonomy" id="459816"/>
    <lineage>
        <taxon>Bacteria</taxon>
        <taxon>Bacillati</taxon>
        <taxon>Actinomycetota</taxon>
        <taxon>Actinomycetes</taxon>
        <taxon>Micrococcales</taxon>
        <taxon>Microbacteriaceae</taxon>
        <taxon>Microbacterium</taxon>
    </lineage>
</organism>
<proteinExistence type="predicted"/>
<keyword evidence="1" id="KW-0472">Membrane</keyword>
<dbReference type="RefSeq" id="WP_194424033.1">
    <property type="nucleotide sequence ID" value="NZ_BAAAPT010000001.1"/>
</dbReference>
<keyword evidence="1" id="KW-1133">Transmembrane helix</keyword>
<comment type="caution">
    <text evidence="2">The sequence shown here is derived from an EMBL/GenBank/DDBJ whole genome shotgun (WGS) entry which is preliminary data.</text>
</comment>
<dbReference type="EMBL" id="JAWJYN010000001">
    <property type="protein sequence ID" value="MDZ8161417.1"/>
    <property type="molecule type" value="Genomic_DNA"/>
</dbReference>
<accession>A0ABU5N5T5</accession>
<keyword evidence="1" id="KW-0812">Transmembrane</keyword>
<feature type="transmembrane region" description="Helical" evidence="1">
    <location>
        <begin position="16"/>
        <end position="39"/>
    </location>
</feature>
<protein>
    <submittedName>
        <fullName evidence="2">Uncharacterized protein</fullName>
    </submittedName>
</protein>
<evidence type="ECO:0000256" key="1">
    <source>
        <dbReference type="SAM" id="Phobius"/>
    </source>
</evidence>
<reference evidence="2 3" key="1">
    <citation type="submission" date="2023-10" db="EMBL/GenBank/DDBJ databases">
        <title>Microbacterium xanthum sp. nov., isolated from seaweed.</title>
        <authorList>
            <person name="Lee S.D."/>
        </authorList>
    </citation>
    <scope>NUCLEOTIDE SEQUENCE [LARGE SCALE GENOMIC DNA]</scope>
    <source>
        <strain evidence="2 3">KCTC 19124</strain>
    </source>
</reference>